<gene>
    <name evidence="9" type="ORF">WICANDRAFT_79528</name>
</gene>
<dbReference type="AlphaFoldDB" id="A0A1E3P0Y6"/>
<evidence type="ECO:0000256" key="2">
    <source>
        <dbReference type="ARBA" id="ARBA00022448"/>
    </source>
</evidence>
<feature type="transmembrane region" description="Helical" evidence="7">
    <location>
        <begin position="468"/>
        <end position="489"/>
    </location>
</feature>
<feature type="transmembrane region" description="Helical" evidence="7">
    <location>
        <begin position="400"/>
        <end position="422"/>
    </location>
</feature>
<evidence type="ECO:0000256" key="6">
    <source>
        <dbReference type="ARBA" id="ARBA00037968"/>
    </source>
</evidence>
<accession>A0A1E3P0Y6</accession>
<protein>
    <recommendedName>
        <fullName evidence="8">Major facilitator superfamily (MFS) profile domain-containing protein</fullName>
    </recommendedName>
</protein>
<feature type="transmembrane region" description="Helical" evidence="7">
    <location>
        <begin position="344"/>
        <end position="364"/>
    </location>
</feature>
<evidence type="ECO:0000256" key="1">
    <source>
        <dbReference type="ARBA" id="ARBA00004141"/>
    </source>
</evidence>
<dbReference type="GO" id="GO:0016020">
    <property type="term" value="C:membrane"/>
    <property type="evidence" value="ECO:0007669"/>
    <property type="project" value="UniProtKB-SubCell"/>
</dbReference>
<evidence type="ECO:0000313" key="9">
    <source>
        <dbReference type="EMBL" id="ODQ58988.1"/>
    </source>
</evidence>
<evidence type="ECO:0000256" key="4">
    <source>
        <dbReference type="ARBA" id="ARBA00022989"/>
    </source>
</evidence>
<evidence type="ECO:0000256" key="7">
    <source>
        <dbReference type="SAM" id="Phobius"/>
    </source>
</evidence>
<dbReference type="FunFam" id="1.20.1250.20:FF:000065">
    <property type="entry name" value="Putative MFS pantothenate transporter"/>
    <property type="match status" value="1"/>
</dbReference>
<reference evidence="9 10" key="1">
    <citation type="journal article" date="2016" name="Proc. Natl. Acad. Sci. U.S.A.">
        <title>Comparative genomics of biotechnologically important yeasts.</title>
        <authorList>
            <person name="Riley R."/>
            <person name="Haridas S."/>
            <person name="Wolfe K.H."/>
            <person name="Lopes M.R."/>
            <person name="Hittinger C.T."/>
            <person name="Goeker M."/>
            <person name="Salamov A.A."/>
            <person name="Wisecaver J.H."/>
            <person name="Long T.M."/>
            <person name="Calvey C.H."/>
            <person name="Aerts A.L."/>
            <person name="Barry K.W."/>
            <person name="Choi C."/>
            <person name="Clum A."/>
            <person name="Coughlan A.Y."/>
            <person name="Deshpande S."/>
            <person name="Douglass A.P."/>
            <person name="Hanson S.J."/>
            <person name="Klenk H.-P."/>
            <person name="LaButti K.M."/>
            <person name="Lapidus A."/>
            <person name="Lindquist E.A."/>
            <person name="Lipzen A.M."/>
            <person name="Meier-Kolthoff J.P."/>
            <person name="Ohm R.A."/>
            <person name="Otillar R.P."/>
            <person name="Pangilinan J.L."/>
            <person name="Peng Y."/>
            <person name="Rokas A."/>
            <person name="Rosa C.A."/>
            <person name="Scheuner C."/>
            <person name="Sibirny A.A."/>
            <person name="Slot J.C."/>
            <person name="Stielow J.B."/>
            <person name="Sun H."/>
            <person name="Kurtzman C.P."/>
            <person name="Blackwell M."/>
            <person name="Grigoriev I.V."/>
            <person name="Jeffries T.W."/>
        </authorList>
    </citation>
    <scope>NUCLEOTIDE SEQUENCE [LARGE SCALE GENOMIC DNA]</scope>
    <source>
        <strain evidence="10">ATCC 58044 / CBS 1984 / NCYC 433 / NRRL Y-366-8</strain>
    </source>
</reference>
<dbReference type="RefSeq" id="XP_019038195.1">
    <property type="nucleotide sequence ID" value="XM_019184908.1"/>
</dbReference>
<organism evidence="9 10">
    <name type="scientific">Wickerhamomyces anomalus (strain ATCC 58044 / CBS 1984 / NCYC 433 / NRRL Y-366-8)</name>
    <name type="common">Yeast</name>
    <name type="synonym">Hansenula anomala</name>
    <dbReference type="NCBI Taxonomy" id="683960"/>
    <lineage>
        <taxon>Eukaryota</taxon>
        <taxon>Fungi</taxon>
        <taxon>Dikarya</taxon>
        <taxon>Ascomycota</taxon>
        <taxon>Saccharomycotina</taxon>
        <taxon>Saccharomycetes</taxon>
        <taxon>Phaffomycetales</taxon>
        <taxon>Wickerhamomycetaceae</taxon>
        <taxon>Wickerhamomyces</taxon>
    </lineage>
</organism>
<keyword evidence="3 7" id="KW-0812">Transmembrane</keyword>
<feature type="domain" description="Major facilitator superfamily (MFS) profile" evidence="8">
    <location>
        <begin position="77"/>
        <end position="494"/>
    </location>
</feature>
<dbReference type="EMBL" id="KV454211">
    <property type="protein sequence ID" value="ODQ58988.1"/>
    <property type="molecule type" value="Genomic_DNA"/>
</dbReference>
<keyword evidence="10" id="KW-1185">Reference proteome</keyword>
<evidence type="ECO:0000313" key="10">
    <source>
        <dbReference type="Proteomes" id="UP000094112"/>
    </source>
</evidence>
<dbReference type="InterPro" id="IPR036259">
    <property type="entry name" value="MFS_trans_sf"/>
</dbReference>
<comment type="subcellular location">
    <subcellularLocation>
        <location evidence="1">Membrane</location>
        <topology evidence="1">Multi-pass membrane protein</topology>
    </subcellularLocation>
</comment>
<keyword evidence="2" id="KW-0813">Transport</keyword>
<dbReference type="SUPFAM" id="SSF103473">
    <property type="entry name" value="MFS general substrate transporter"/>
    <property type="match status" value="1"/>
</dbReference>
<dbReference type="Proteomes" id="UP000094112">
    <property type="component" value="Unassembled WGS sequence"/>
</dbReference>
<feature type="transmembrane region" description="Helical" evidence="7">
    <location>
        <begin position="240"/>
        <end position="262"/>
    </location>
</feature>
<dbReference type="InterPro" id="IPR011701">
    <property type="entry name" value="MFS"/>
</dbReference>
<feature type="transmembrane region" description="Helical" evidence="7">
    <location>
        <begin position="143"/>
        <end position="163"/>
    </location>
</feature>
<sequence>MADSKPSKIEEHQVLELSDAVEKSKDFDIPEDLANELTQQDYEFLQIEQIPQRWYQCFAKSDSKAEKKLIIKLDLLILIYLFLSSFVKTLDSSAVSYAYVSGMKEDLKMFGNQLTYQNSCYMAGFIVGQIPLTMLATKFPIHLYLPIMDSIWAVFTFVIFKITNYHQLYALRFVIGLLGSFFFPTANYILGSWYTKNELAKRSALFFCASQVGGMSAGYIQASAYKHLNGLHGLKGWQWLYVLAFIITIPISLYGIFTLPGLPENCHSNLLTKEELKLARLRMIREGRSSKDSFNVQTITNILKGWRFWVLVIFAIFFSQADGISSNSGLPLWLKAKNYSVYQVNTITTVIPAITIFFSLLNGIIVDSWKDSHPYIIAYVAVLNLVSGILLTVWDISKGGIMFAFFLSGTANSIAAVLYSWANIICSENSQERALTLSTMNTLGNTFSVWVPLFVWKTVDAPRYLKGYAYNIGLDSMMLVLLVPLTYLYRRSQKQKELELESE</sequence>
<dbReference type="PROSITE" id="PS50850">
    <property type="entry name" value="MFS"/>
    <property type="match status" value="1"/>
</dbReference>
<dbReference type="PANTHER" id="PTHR43791:SF15">
    <property type="entry name" value="TRANSPORTER SEO1-RELATED"/>
    <property type="match status" value="1"/>
</dbReference>
<dbReference type="PANTHER" id="PTHR43791">
    <property type="entry name" value="PERMEASE-RELATED"/>
    <property type="match status" value="1"/>
</dbReference>
<keyword evidence="4 7" id="KW-1133">Transmembrane helix</keyword>
<evidence type="ECO:0000259" key="8">
    <source>
        <dbReference type="PROSITE" id="PS50850"/>
    </source>
</evidence>
<feature type="transmembrane region" description="Helical" evidence="7">
    <location>
        <begin position="203"/>
        <end position="220"/>
    </location>
</feature>
<evidence type="ECO:0000256" key="3">
    <source>
        <dbReference type="ARBA" id="ARBA00022692"/>
    </source>
</evidence>
<dbReference type="GO" id="GO:0022857">
    <property type="term" value="F:transmembrane transporter activity"/>
    <property type="evidence" value="ECO:0007669"/>
    <property type="project" value="InterPro"/>
</dbReference>
<feature type="transmembrane region" description="Helical" evidence="7">
    <location>
        <begin position="116"/>
        <end position="136"/>
    </location>
</feature>
<dbReference type="InterPro" id="IPR020846">
    <property type="entry name" value="MFS_dom"/>
</dbReference>
<feature type="transmembrane region" description="Helical" evidence="7">
    <location>
        <begin position="434"/>
        <end position="456"/>
    </location>
</feature>
<feature type="transmembrane region" description="Helical" evidence="7">
    <location>
        <begin position="306"/>
        <end position="324"/>
    </location>
</feature>
<proteinExistence type="inferred from homology"/>
<dbReference type="STRING" id="683960.A0A1E3P0Y6"/>
<comment type="similarity">
    <text evidence="6">Belongs to the major facilitator superfamily. Allantoate permease family.</text>
</comment>
<evidence type="ECO:0000256" key="5">
    <source>
        <dbReference type="ARBA" id="ARBA00023136"/>
    </source>
</evidence>
<dbReference type="Gene3D" id="1.20.1250.20">
    <property type="entry name" value="MFS general substrate transporter like domains"/>
    <property type="match status" value="2"/>
</dbReference>
<dbReference type="GeneID" id="30202154"/>
<keyword evidence="5 7" id="KW-0472">Membrane</keyword>
<name>A0A1E3P0Y6_WICAA</name>
<feature type="transmembrane region" description="Helical" evidence="7">
    <location>
        <begin position="169"/>
        <end position="191"/>
    </location>
</feature>
<feature type="transmembrane region" description="Helical" evidence="7">
    <location>
        <begin position="376"/>
        <end position="394"/>
    </location>
</feature>
<dbReference type="Pfam" id="PF07690">
    <property type="entry name" value="MFS_1"/>
    <property type="match status" value="1"/>
</dbReference>
<dbReference type="OrthoDB" id="3639251at2759"/>